<gene>
    <name evidence="2" type="ORF">D9X91_20920</name>
</gene>
<evidence type="ECO:0000313" key="3">
    <source>
        <dbReference type="Proteomes" id="UP000276770"/>
    </source>
</evidence>
<protein>
    <submittedName>
        <fullName evidence="2">Pilus assembly protein</fullName>
    </submittedName>
</protein>
<feature type="transmembrane region" description="Helical" evidence="1">
    <location>
        <begin position="12"/>
        <end position="33"/>
    </location>
</feature>
<keyword evidence="1" id="KW-0812">Transmembrane</keyword>
<evidence type="ECO:0000256" key="1">
    <source>
        <dbReference type="SAM" id="Phobius"/>
    </source>
</evidence>
<dbReference type="Proteomes" id="UP000276770">
    <property type="component" value="Unassembled WGS sequence"/>
</dbReference>
<reference evidence="2 3" key="1">
    <citation type="submission" date="2018-10" db="EMBL/GenBank/DDBJ databases">
        <title>Falsibacillus sp. genome draft.</title>
        <authorList>
            <person name="Shi S."/>
        </authorList>
    </citation>
    <scope>NUCLEOTIDE SEQUENCE [LARGE SCALE GENOMIC DNA]</scope>
    <source>
        <strain evidence="2 3">GY 10110</strain>
    </source>
</reference>
<keyword evidence="1" id="KW-1133">Transmembrane helix</keyword>
<name>A0A3L7JLH7_9BACI</name>
<proteinExistence type="predicted"/>
<dbReference type="OrthoDB" id="2467576at2"/>
<dbReference type="EMBL" id="RCVZ01000023">
    <property type="protein sequence ID" value="RLQ91155.1"/>
    <property type="molecule type" value="Genomic_DNA"/>
</dbReference>
<organism evidence="2 3">
    <name type="scientific">Falsibacillus albus</name>
    <dbReference type="NCBI Taxonomy" id="2478915"/>
    <lineage>
        <taxon>Bacteria</taxon>
        <taxon>Bacillati</taxon>
        <taxon>Bacillota</taxon>
        <taxon>Bacilli</taxon>
        <taxon>Bacillales</taxon>
        <taxon>Bacillaceae</taxon>
        <taxon>Falsibacillus</taxon>
    </lineage>
</organism>
<dbReference type="RefSeq" id="WP_121682602.1">
    <property type="nucleotide sequence ID" value="NZ_RCVZ01000023.1"/>
</dbReference>
<accession>A0A3L7JLH7</accession>
<dbReference type="AlphaFoldDB" id="A0A3L7JLH7"/>
<keyword evidence="3" id="KW-1185">Reference proteome</keyword>
<sequence length="131" mass="14395">MLLKKIIKNEKGALSFEFLGILPFFFLFFLLLWQVVASGYAVFTAKSAVNDAAKVLAASNDLEQAKETAIEAIGDSSVLQYKKIEVTPLNSTGKFKLTLYTENMLVFIPDKWKPSSSLSLTQSATGQVLVP</sequence>
<comment type="caution">
    <text evidence="2">The sequence shown here is derived from an EMBL/GenBank/DDBJ whole genome shotgun (WGS) entry which is preliminary data.</text>
</comment>
<keyword evidence="1" id="KW-0472">Membrane</keyword>
<evidence type="ECO:0000313" key="2">
    <source>
        <dbReference type="EMBL" id="RLQ91155.1"/>
    </source>
</evidence>